<dbReference type="Pfam" id="PF00383">
    <property type="entry name" value="dCMP_cyt_deam_1"/>
    <property type="match status" value="1"/>
</dbReference>
<sequence>MRPSWDEYFMEIAEVVKKRSTCIRRQVGAVIVRDKQILTTGYNGSPRNLEHCENIWM</sequence>
<dbReference type="SUPFAM" id="SSF53927">
    <property type="entry name" value="Cytidine deaminase-like"/>
    <property type="match status" value="1"/>
</dbReference>
<dbReference type="EMBL" id="UFWD01000002">
    <property type="protein sequence ID" value="SUY83260.1"/>
    <property type="molecule type" value="Genomic_DNA"/>
</dbReference>
<dbReference type="InterPro" id="IPR016193">
    <property type="entry name" value="Cytidine_deaminase-like"/>
</dbReference>
<dbReference type="PROSITE" id="PS51747">
    <property type="entry name" value="CYT_DCMP_DEAMINASES_2"/>
    <property type="match status" value="1"/>
</dbReference>
<name>A0A381KNB4_CLODI</name>
<dbReference type="AlphaFoldDB" id="A0A381KNB4"/>
<organism evidence="3">
    <name type="scientific">Clostridioides difficile</name>
    <name type="common">Peptoclostridium difficile</name>
    <dbReference type="NCBI Taxonomy" id="1496"/>
    <lineage>
        <taxon>Bacteria</taxon>
        <taxon>Bacillati</taxon>
        <taxon>Bacillota</taxon>
        <taxon>Clostridia</taxon>
        <taxon>Peptostreptococcales</taxon>
        <taxon>Peptostreptococcaceae</taxon>
        <taxon>Clostridioides</taxon>
    </lineage>
</organism>
<keyword evidence="1" id="KW-0378">Hydrolase</keyword>
<protein>
    <submittedName>
        <fullName evidence="3">Cytidine and deoxycytidylate deaminase</fullName>
    </submittedName>
</protein>
<dbReference type="InterPro" id="IPR015517">
    <property type="entry name" value="dCMP_deaminase-rel"/>
</dbReference>
<dbReference type="InterPro" id="IPR002125">
    <property type="entry name" value="CMP_dCMP_dom"/>
</dbReference>
<evidence type="ECO:0000259" key="2">
    <source>
        <dbReference type="PROSITE" id="PS51747"/>
    </source>
</evidence>
<proteinExistence type="predicted"/>
<evidence type="ECO:0000313" key="3">
    <source>
        <dbReference type="EMBL" id="SUY83260.1"/>
    </source>
</evidence>
<dbReference type="PANTHER" id="PTHR11086">
    <property type="entry name" value="DEOXYCYTIDYLATE DEAMINASE-RELATED"/>
    <property type="match status" value="1"/>
</dbReference>
<accession>A0A381KNB4</accession>
<reference evidence="3" key="1">
    <citation type="submission" date="2018-06" db="EMBL/GenBank/DDBJ databases">
        <authorList>
            <consortium name="Pathogen Informatics"/>
            <person name="Doyle S."/>
        </authorList>
    </citation>
    <scope>NUCLEOTIDE SEQUENCE</scope>
    <source>
        <strain evidence="3">NCTC13307</strain>
    </source>
</reference>
<evidence type="ECO:0000256" key="1">
    <source>
        <dbReference type="ARBA" id="ARBA00022801"/>
    </source>
</evidence>
<dbReference type="Gene3D" id="3.40.140.10">
    <property type="entry name" value="Cytidine Deaminase, domain 2"/>
    <property type="match status" value="1"/>
</dbReference>
<dbReference type="GO" id="GO:0005737">
    <property type="term" value="C:cytoplasm"/>
    <property type="evidence" value="ECO:0007669"/>
    <property type="project" value="TreeGrafter"/>
</dbReference>
<feature type="domain" description="CMP/dCMP-type deaminase" evidence="2">
    <location>
        <begin position="4"/>
        <end position="57"/>
    </location>
</feature>
<dbReference type="GO" id="GO:0004132">
    <property type="term" value="F:dCMP deaminase activity"/>
    <property type="evidence" value="ECO:0007669"/>
    <property type="project" value="TreeGrafter"/>
</dbReference>
<gene>
    <name evidence="3" type="ORF">NCTC13307_04378</name>
</gene>
<dbReference type="PANTHER" id="PTHR11086:SF18">
    <property type="entry name" value="DEOXYCYTIDYLATE DEAMINASE"/>
    <property type="match status" value="1"/>
</dbReference>